<keyword evidence="1" id="KW-1133">Transmembrane helix</keyword>
<sequence>MTKFLNIVHFMILFIAVFFIERNICINVECETDEFCQETFPNINKSHIVKCIDNLCQFLGKKEVGVNT</sequence>
<evidence type="ECO:0000313" key="3">
    <source>
        <dbReference type="EMBL" id="QQO74650.1"/>
    </source>
</evidence>
<organism evidence="3">
    <name type="scientific">Pisum sativum</name>
    <name type="common">Garden pea</name>
    <name type="synonym">Lathyrus oleraceus</name>
    <dbReference type="NCBI Taxonomy" id="3888"/>
    <lineage>
        <taxon>Eukaryota</taxon>
        <taxon>Viridiplantae</taxon>
        <taxon>Streptophyta</taxon>
        <taxon>Embryophyta</taxon>
        <taxon>Tracheophyta</taxon>
        <taxon>Spermatophyta</taxon>
        <taxon>Magnoliopsida</taxon>
        <taxon>eudicotyledons</taxon>
        <taxon>Gunneridae</taxon>
        <taxon>Pentapetalae</taxon>
        <taxon>rosids</taxon>
        <taxon>fabids</taxon>
        <taxon>Fabales</taxon>
        <taxon>Fabaceae</taxon>
        <taxon>Papilionoideae</taxon>
        <taxon>50 kb inversion clade</taxon>
        <taxon>NPAAA clade</taxon>
        <taxon>Hologalegina</taxon>
        <taxon>IRL clade</taxon>
        <taxon>Fabeae</taxon>
        <taxon>Lathyrus</taxon>
    </lineage>
</organism>
<feature type="transmembrane region" description="Helical" evidence="1">
    <location>
        <begin position="7"/>
        <end position="24"/>
    </location>
</feature>
<protein>
    <submittedName>
        <fullName evidence="3">Nodule-specific cysteine-rich peptide G34</fullName>
    </submittedName>
</protein>
<evidence type="ECO:0000256" key="1">
    <source>
        <dbReference type="SAM" id="Phobius"/>
    </source>
</evidence>
<proteinExistence type="evidence at transcript level"/>
<keyword evidence="1" id="KW-0812">Transmembrane</keyword>
<feature type="domain" description="Late nodulin" evidence="2">
    <location>
        <begin position="1"/>
        <end position="57"/>
    </location>
</feature>
<accession>A0A7T8DV53</accession>
<dbReference type="InterPro" id="IPR009810">
    <property type="entry name" value="Nodulin_late_dom"/>
</dbReference>
<dbReference type="Pfam" id="PF07127">
    <property type="entry name" value="Nodulin_late"/>
    <property type="match status" value="1"/>
</dbReference>
<evidence type="ECO:0000259" key="2">
    <source>
        <dbReference type="Pfam" id="PF07127"/>
    </source>
</evidence>
<dbReference type="EMBL" id="MT371132">
    <property type="protein sequence ID" value="QQO74650.1"/>
    <property type="molecule type" value="mRNA"/>
</dbReference>
<reference evidence="3" key="1">
    <citation type="journal article" date="2020" name="Mol. Cell">
        <title>Proteome analysis reveals a significant host-specific response in Rhizobium leguminosarum bv viciae endosymbiotic cells.</title>
        <authorList>
            <person name="Duran D."/>
            <person name="Albareda M."/>
            <person name="Marina A."/>
            <person name="Garcia C."/>
            <person name="Ruiz-Argueso T."/>
            <person name="Palacios J."/>
        </authorList>
    </citation>
    <scope>NUCLEOTIDE SEQUENCE</scope>
    <source>
        <tissue evidence="3">Root nodules</tissue>
    </source>
</reference>
<dbReference type="AlphaFoldDB" id="A0A7T8DV53"/>
<keyword evidence="1" id="KW-0472">Membrane</keyword>
<name>A0A7T8DV53_PEA</name>
<dbReference type="GO" id="GO:0046872">
    <property type="term" value="F:metal ion binding"/>
    <property type="evidence" value="ECO:0007669"/>
    <property type="project" value="InterPro"/>
</dbReference>